<sequence length="475" mass="49482">MAGLRQFVVQLLGLGLAVVISVLISHQLGAGAQADAFLLGRRLVTGLQELMTQVLVLVFIPMLAMRPGKEAMVRLASQAALLGMLGAALFWGGAACIVEVIAPDMSQGKMLARDVIRIFGLSLPFALVAVVLSSGLNLQQKFALPALLRLFPRIGVMLAFAGLAVAPVLPATWAYVGGSALALLGLVLLRPLPKQASTTNGPRPNVVAALVLVLGGQVALWLETAFAARTGLGGVTILELSQRMAALLGNTLALALIMPLFARWAANPDRRSRDNTWAVIIVAGGILILPQGVLAVVAPSVIHDLIGLGAFDAMAEMTPLYWVMLLAPFATLLSRVFLVYRLTCPEQAHSPMPVVLAMLADVVVRIICGVVLVPVVGIEAIGLGMVLGPLASAGVLWMPCKAAMPSRVLGVPLAASVGVGVAALVYVVIGNAGWLPDGTMEGALLLITLSGLAAAAVFLALLFRFKVFGLLKEVL</sequence>
<proteinExistence type="predicted"/>
<feature type="transmembrane region" description="Helical" evidence="1">
    <location>
        <begin position="442"/>
        <end position="463"/>
    </location>
</feature>
<dbReference type="GO" id="GO:0015648">
    <property type="term" value="F:lipid-linked peptidoglycan transporter activity"/>
    <property type="evidence" value="ECO:0007669"/>
    <property type="project" value="TreeGrafter"/>
</dbReference>
<feature type="transmembrane region" description="Helical" evidence="1">
    <location>
        <begin position="277"/>
        <end position="302"/>
    </location>
</feature>
<dbReference type="InterPro" id="IPR051050">
    <property type="entry name" value="Lipid_II_flippase_MurJ/MviN"/>
</dbReference>
<evidence type="ECO:0000256" key="1">
    <source>
        <dbReference type="SAM" id="Phobius"/>
    </source>
</evidence>
<feature type="transmembrane region" description="Helical" evidence="1">
    <location>
        <begin position="115"/>
        <end position="138"/>
    </location>
</feature>
<dbReference type="GO" id="GO:0009252">
    <property type="term" value="P:peptidoglycan biosynthetic process"/>
    <property type="evidence" value="ECO:0007669"/>
    <property type="project" value="TreeGrafter"/>
</dbReference>
<feature type="transmembrane region" description="Helical" evidence="1">
    <location>
        <begin position="244"/>
        <end position="265"/>
    </location>
</feature>
<evidence type="ECO:0000313" key="3">
    <source>
        <dbReference type="Proteomes" id="UP000238392"/>
    </source>
</evidence>
<accession>A0A2T0WS02</accession>
<comment type="caution">
    <text evidence="2">The sequence shown here is derived from an EMBL/GenBank/DDBJ whole genome shotgun (WGS) entry which is preliminary data.</text>
</comment>
<evidence type="ECO:0000313" key="2">
    <source>
        <dbReference type="EMBL" id="PRY89479.1"/>
    </source>
</evidence>
<feature type="transmembrane region" description="Helical" evidence="1">
    <location>
        <begin position="409"/>
        <end position="430"/>
    </location>
</feature>
<dbReference type="EMBL" id="PVTQ01000006">
    <property type="protein sequence ID" value="PRY89479.1"/>
    <property type="molecule type" value="Genomic_DNA"/>
</dbReference>
<feature type="transmembrane region" description="Helical" evidence="1">
    <location>
        <begin position="50"/>
        <end position="68"/>
    </location>
</feature>
<dbReference type="RefSeq" id="WP_106264624.1">
    <property type="nucleotide sequence ID" value="NZ_PVTQ01000006.1"/>
</dbReference>
<protein>
    <submittedName>
        <fullName evidence="2">Peptidoglycan biosynthesis protein MviN/MurJ (Putative lipid II flippase)</fullName>
    </submittedName>
</protein>
<keyword evidence="1" id="KW-0472">Membrane</keyword>
<feature type="transmembrane region" description="Helical" evidence="1">
    <location>
        <begin position="205"/>
        <end position="224"/>
    </location>
</feature>
<gene>
    <name evidence="2" type="ORF">CLV74_106181</name>
</gene>
<feature type="transmembrane region" description="Helical" evidence="1">
    <location>
        <begin position="150"/>
        <end position="169"/>
    </location>
</feature>
<dbReference type="PANTHER" id="PTHR47019:SF1">
    <property type="entry name" value="LIPID II FLIPPASE MURJ"/>
    <property type="match status" value="1"/>
</dbReference>
<organism evidence="2 3">
    <name type="scientific">Donghicola tyrosinivorans</name>
    <dbReference type="NCBI Taxonomy" id="1652492"/>
    <lineage>
        <taxon>Bacteria</taxon>
        <taxon>Pseudomonadati</taxon>
        <taxon>Pseudomonadota</taxon>
        <taxon>Alphaproteobacteria</taxon>
        <taxon>Rhodobacterales</taxon>
        <taxon>Roseobacteraceae</taxon>
        <taxon>Donghicola</taxon>
    </lineage>
</organism>
<feature type="transmembrane region" description="Helical" evidence="1">
    <location>
        <begin position="322"/>
        <end position="342"/>
    </location>
</feature>
<dbReference type="PANTHER" id="PTHR47019">
    <property type="entry name" value="LIPID II FLIPPASE MURJ"/>
    <property type="match status" value="1"/>
</dbReference>
<reference evidence="2 3" key="1">
    <citation type="submission" date="2018-03" db="EMBL/GenBank/DDBJ databases">
        <title>Genomic Encyclopedia of Archaeal and Bacterial Type Strains, Phase II (KMG-II): from individual species to whole genera.</title>
        <authorList>
            <person name="Goeker M."/>
        </authorList>
    </citation>
    <scope>NUCLEOTIDE SEQUENCE [LARGE SCALE GENOMIC DNA]</scope>
    <source>
        <strain evidence="2 3">DSM 100212</strain>
    </source>
</reference>
<name>A0A2T0WS02_9RHOB</name>
<keyword evidence="3" id="KW-1185">Reference proteome</keyword>
<feature type="transmembrane region" description="Helical" evidence="1">
    <location>
        <begin position="175"/>
        <end position="193"/>
    </location>
</feature>
<dbReference type="OrthoDB" id="7846466at2"/>
<keyword evidence="1" id="KW-0812">Transmembrane</keyword>
<keyword evidence="1" id="KW-1133">Transmembrane helix</keyword>
<dbReference type="GO" id="GO:0034204">
    <property type="term" value="P:lipid translocation"/>
    <property type="evidence" value="ECO:0007669"/>
    <property type="project" value="TreeGrafter"/>
</dbReference>
<feature type="transmembrane region" description="Helical" evidence="1">
    <location>
        <begin position="80"/>
        <end position="103"/>
    </location>
</feature>
<dbReference type="AlphaFoldDB" id="A0A2T0WS02"/>
<dbReference type="Proteomes" id="UP000238392">
    <property type="component" value="Unassembled WGS sequence"/>
</dbReference>
<dbReference type="GO" id="GO:0005886">
    <property type="term" value="C:plasma membrane"/>
    <property type="evidence" value="ECO:0007669"/>
    <property type="project" value="TreeGrafter"/>
</dbReference>